<evidence type="ECO:0000259" key="14">
    <source>
        <dbReference type="Pfam" id="PF11597"/>
    </source>
</evidence>
<gene>
    <name evidence="16" type="ORF">PV09_09013</name>
</gene>
<dbReference type="InterPro" id="IPR021643">
    <property type="entry name" value="Mediator_Med13_N"/>
</dbReference>
<keyword evidence="5 11" id="KW-0805">Transcription regulation</keyword>
<evidence type="ECO:0000256" key="5">
    <source>
        <dbReference type="ARBA" id="ARBA00023015"/>
    </source>
</evidence>
<dbReference type="Pfam" id="PF11597">
    <property type="entry name" value="Med13_N"/>
    <property type="match status" value="1"/>
</dbReference>
<dbReference type="Pfam" id="PF06333">
    <property type="entry name" value="Med13_C"/>
    <property type="match status" value="1"/>
</dbReference>
<dbReference type="GO" id="GO:0016592">
    <property type="term" value="C:mediator complex"/>
    <property type="evidence" value="ECO:0007669"/>
    <property type="project" value="InterPro"/>
</dbReference>
<dbReference type="Pfam" id="PF18296">
    <property type="entry name" value="MID_MedPIWI"/>
    <property type="match status" value="1"/>
</dbReference>
<evidence type="ECO:0000256" key="1">
    <source>
        <dbReference type="ARBA" id="ARBA00004123"/>
    </source>
</evidence>
<feature type="compositionally biased region" description="Low complexity" evidence="12">
    <location>
        <begin position="734"/>
        <end position="753"/>
    </location>
</feature>
<evidence type="ECO:0000256" key="8">
    <source>
        <dbReference type="ARBA" id="ARBA00023242"/>
    </source>
</evidence>
<dbReference type="PANTHER" id="PTHR48249">
    <property type="entry name" value="MEDIATOR OF RNA POLYMERASE II TRANSCRIPTION SUBUNIT 13"/>
    <property type="match status" value="1"/>
</dbReference>
<evidence type="ECO:0000256" key="11">
    <source>
        <dbReference type="RuleBase" id="RU364134"/>
    </source>
</evidence>
<keyword evidence="17" id="KW-1185">Reference proteome</keyword>
<proteinExistence type="inferred from homology"/>
<keyword evidence="7 11" id="KW-0804">Transcription</keyword>
<feature type="compositionally biased region" description="Low complexity" evidence="12">
    <location>
        <begin position="1485"/>
        <end position="1502"/>
    </location>
</feature>
<evidence type="ECO:0000256" key="10">
    <source>
        <dbReference type="ARBA" id="ARBA00032008"/>
    </source>
</evidence>
<dbReference type="InParanoid" id="A0A0D1XAV5"/>
<feature type="domain" description="Mediator complex subunit Med13 N-terminal" evidence="14">
    <location>
        <begin position="11"/>
        <end position="361"/>
    </location>
</feature>
<keyword evidence="4 11" id="KW-0678">Repressor</keyword>
<name>A0A0D1XAV5_9PEZI</name>
<keyword evidence="6 11" id="KW-0010">Activator</keyword>
<dbReference type="EMBL" id="KN847579">
    <property type="protein sequence ID" value="KIV99355.1"/>
    <property type="molecule type" value="Genomic_DNA"/>
</dbReference>
<organism evidence="16 17">
    <name type="scientific">Verruconis gallopava</name>
    <dbReference type="NCBI Taxonomy" id="253628"/>
    <lineage>
        <taxon>Eukaryota</taxon>
        <taxon>Fungi</taxon>
        <taxon>Dikarya</taxon>
        <taxon>Ascomycota</taxon>
        <taxon>Pezizomycotina</taxon>
        <taxon>Dothideomycetes</taxon>
        <taxon>Pleosporomycetidae</taxon>
        <taxon>Venturiales</taxon>
        <taxon>Sympoventuriaceae</taxon>
        <taxon>Verruconis</taxon>
    </lineage>
</organism>
<evidence type="ECO:0000256" key="3">
    <source>
        <dbReference type="ARBA" id="ARBA00019618"/>
    </source>
</evidence>
<feature type="domain" description="MID" evidence="15">
    <location>
        <begin position="1018"/>
        <end position="1203"/>
    </location>
</feature>
<comment type="function">
    <text evidence="9 11">Component of the SRB8-11 complex. The SRB8-11 complex is a regulatory module of the Mediator complex which is itself involved in regulation of basal and activated RNA polymerase II-dependent transcription. The SRB8-11 complex may be involved in the transcriptional repression of a subset of genes regulated by Mediator. It may inhibit the association of the Mediator complex with RNA polymerase II to form the holoenzyme complex.</text>
</comment>
<evidence type="ECO:0000256" key="9">
    <source>
        <dbReference type="ARBA" id="ARBA00025661"/>
    </source>
</evidence>
<dbReference type="HOGENOM" id="CLU_002210_1_0_1"/>
<accession>A0A0D1XAV5</accession>
<dbReference type="VEuPathDB" id="FungiDB:PV09_09013"/>
<feature type="region of interest" description="Disordered" evidence="12">
    <location>
        <begin position="1481"/>
        <end position="1548"/>
    </location>
</feature>
<dbReference type="OrthoDB" id="103819at2759"/>
<evidence type="ECO:0000313" key="16">
    <source>
        <dbReference type="EMBL" id="KIV99355.1"/>
    </source>
</evidence>
<dbReference type="GO" id="GO:0045944">
    <property type="term" value="P:positive regulation of transcription by RNA polymerase II"/>
    <property type="evidence" value="ECO:0007669"/>
    <property type="project" value="TreeGrafter"/>
</dbReference>
<dbReference type="GeneID" id="27316986"/>
<evidence type="ECO:0000313" key="17">
    <source>
        <dbReference type="Proteomes" id="UP000053259"/>
    </source>
</evidence>
<dbReference type="RefSeq" id="XP_016209225.1">
    <property type="nucleotide sequence ID" value="XM_016363000.1"/>
</dbReference>
<dbReference type="STRING" id="253628.A0A0D1XAV5"/>
<evidence type="ECO:0000256" key="2">
    <source>
        <dbReference type="ARBA" id="ARBA00009354"/>
    </source>
</evidence>
<comment type="similarity">
    <text evidence="2 11">Belongs to the Mediator complex subunit 13 family.</text>
</comment>
<dbReference type="InterPro" id="IPR009401">
    <property type="entry name" value="Med13_C"/>
</dbReference>
<sequence>MSHNVLPQSSLDFLKSCSTGVHLIAGFSSINYWVYAVDETLSDQTTIAKQKSLEETLLDAEIKARDQKRIVYRDGTLQTLWFFAGRSEPPFNETPDPDGDSSYIELHGWVFRIMFSGVFKASELGIYSVRLAAQHSALPTQIPTEALASASLAKGAAQARHIQEHATPSNSSPVTSFPYDKNDIRSLHAFFIRAVQSFFAYTLAKELRALQLDLGTFVSFHDDSKSREEEDGAPRALPVFTLDTSLANGGGLLLSTTLKEDISLSPYLECSSEVGQGCSVIVVPGGLHATVVPDYTSSETTDVRLWKAYVAYQLRARGIDLGEINPQDRWILLKTQIPMGQNEKDPGQETNFYWPMTLCFSLFHPCSDSTESFITPQAWGSAESYWFLQTVPNDRDGYQDPLRFAQDWYDGRLARDKIITERNSLKEMTRKQAENGNLPVTSPSYIRDALQVTAGVYPTPPDGVLSSQAQTIQDVPAVSLPVDPNGHRSSLDMQHGEMMDLDMGPFEENARQRMSVISRTSLDISMKTGGDDLFGDDMVDDDLRGQDITDADFSFFDEPELPDTLAVDEGDQSINGAQVKSFENAEIVNPQGENPESFFEAQESPSQVLCSREAADKRDARSADEVTVTEMDDTTSFNAERKSGHEPLSPLLLQKKLFNFSTHHQPERRASQFQPLAFNTIIGQNDAKYTLDGAFGFKTRILGIANNHFATSPRIKPRPPDIRGKGLSGLTRRSITSPSQLRSRSSDCSSDVTDSSDDDSFYGDDMRCYISSPLKGKILEGTSSVDDDNDARSASTANGLARDRFNIGFDYKLVFSSIVQGNTDLEKFQTFKTLSCSQGQSGKLGASITDSCFSSALPREDPLNPLHKDFINVAQIVAEQIALGFVNETRTSRHSIMACDENAGLSFIKPIAKLKEAMAAIRQCCNAASPCDLLRWLCVQEIPPERQAVPKGNPPIPQKKLTISGLQTSDGSPVPATALAPLAPPHVRVRRNDDLWDMLPPALPFWEQLGLAPAAGKKNVLAFCVCPGNPDLTKQVSLFMDYLGATFESCKLGAHVRATQIGNIADGVVPVSLSADASEHSIFQSVRETCIEFGKTIANFDWSCKINFSPPIEDLNKIDTLVIYMIDPFTNSSRGLAELCSSFWTLYETYRQAVASPMRRTVRPDIVLQVLPIRYVANPHTPVVMDSLFYQKLAREIYDRCPPALPDTSASPLPIESAAAVLLEQSLPRKIDFKLQAEPPPDLLHEGSNLHLAYARSKNREWISVAWTDGTGKYQATSSYCLVGGRSFAEVARVIWQSTIEIMQARRVAWRLCIARVGILEREELDIWSMLATSPSPVVMITVIMTVDPNPPISVFHEHPSLSSKLGNQGSSNTPVGTPLSGVSPDIVLTPAATPNTEAGVDLSNDPDAHLVDIYDETWGLILGHRTNVSSSVADYRPSLSSGYLMKGSAASVVPTHDPEEAESQDIILIGIKLVWIGSSPKPNPTTQNQQSQPSPVSLQASYNGMSSNFPTEQAAATGYSSQSTPPTAASTPGQSSQLSTSTSGSSIPKVTADSILRDYLQMYRNLGVLAKARGLHGSMRGALPWHVLVASRAVEGLEASYGTLKINS</sequence>
<dbReference type="PANTHER" id="PTHR48249:SF3">
    <property type="entry name" value="MEDIATOR OF RNA POLYMERASE II TRANSCRIPTION SUBUNIT 13"/>
    <property type="match status" value="1"/>
</dbReference>
<feature type="compositionally biased region" description="Low complexity" evidence="12">
    <location>
        <begin position="1521"/>
        <end position="1547"/>
    </location>
</feature>
<keyword evidence="8 11" id="KW-0539">Nucleus</keyword>
<evidence type="ECO:0000259" key="13">
    <source>
        <dbReference type="Pfam" id="PF06333"/>
    </source>
</evidence>
<evidence type="ECO:0000259" key="15">
    <source>
        <dbReference type="Pfam" id="PF18296"/>
    </source>
</evidence>
<reference evidence="16 17" key="1">
    <citation type="submission" date="2015-01" db="EMBL/GenBank/DDBJ databases">
        <title>The Genome Sequence of Ochroconis gallopava CBS43764.</title>
        <authorList>
            <consortium name="The Broad Institute Genomics Platform"/>
            <person name="Cuomo C."/>
            <person name="de Hoog S."/>
            <person name="Gorbushina A."/>
            <person name="Stielow B."/>
            <person name="Teixiera M."/>
            <person name="Abouelleil A."/>
            <person name="Chapman S.B."/>
            <person name="Priest M."/>
            <person name="Young S.K."/>
            <person name="Wortman J."/>
            <person name="Nusbaum C."/>
            <person name="Birren B."/>
        </authorList>
    </citation>
    <scope>NUCLEOTIDE SEQUENCE [LARGE SCALE GENOMIC DNA]</scope>
    <source>
        <strain evidence="16 17">CBS 43764</strain>
    </source>
</reference>
<feature type="region of interest" description="Disordered" evidence="12">
    <location>
        <begin position="712"/>
        <end position="757"/>
    </location>
</feature>
<evidence type="ECO:0000256" key="7">
    <source>
        <dbReference type="ARBA" id="ARBA00023163"/>
    </source>
</evidence>
<comment type="subunit">
    <text evidence="11">Component of the SRB8-11 complex, which itself associates with the Mediator complex.</text>
</comment>
<dbReference type="InterPro" id="IPR041285">
    <property type="entry name" value="MID_MedPIWI"/>
</dbReference>
<evidence type="ECO:0000256" key="6">
    <source>
        <dbReference type="ARBA" id="ARBA00023159"/>
    </source>
</evidence>
<protein>
    <recommendedName>
        <fullName evidence="3 11">Mediator of RNA polymerase II transcription subunit 13</fullName>
    </recommendedName>
    <alternativeName>
        <fullName evidence="10 11">Mediator complex subunit 13</fullName>
    </alternativeName>
</protein>
<dbReference type="Proteomes" id="UP000053259">
    <property type="component" value="Unassembled WGS sequence"/>
</dbReference>
<feature type="domain" description="Mediator complex subunit Med13 C-terminal" evidence="13">
    <location>
        <begin position="1218"/>
        <end position="1484"/>
    </location>
</feature>
<dbReference type="InterPro" id="IPR051139">
    <property type="entry name" value="Mediator_complx_sub13"/>
</dbReference>
<evidence type="ECO:0000256" key="4">
    <source>
        <dbReference type="ARBA" id="ARBA00022491"/>
    </source>
</evidence>
<feature type="compositionally biased region" description="Polar residues" evidence="12">
    <location>
        <begin position="1503"/>
        <end position="1512"/>
    </location>
</feature>
<comment type="subcellular location">
    <subcellularLocation>
        <location evidence="1 11">Nucleus</location>
    </subcellularLocation>
</comment>
<evidence type="ECO:0000256" key="12">
    <source>
        <dbReference type="SAM" id="MobiDB-lite"/>
    </source>
</evidence>
<dbReference type="GO" id="GO:0003713">
    <property type="term" value="F:transcription coactivator activity"/>
    <property type="evidence" value="ECO:0007669"/>
    <property type="project" value="TreeGrafter"/>
</dbReference>